<reference evidence="3" key="1">
    <citation type="journal article" date="2019" name="Int. J. Syst. Evol. Microbiol.">
        <title>The Global Catalogue of Microorganisms (GCM) 10K type strain sequencing project: providing services to taxonomists for standard genome sequencing and annotation.</title>
        <authorList>
            <consortium name="The Broad Institute Genomics Platform"/>
            <consortium name="The Broad Institute Genome Sequencing Center for Infectious Disease"/>
            <person name="Wu L."/>
            <person name="Ma J."/>
        </authorList>
    </citation>
    <scope>NUCLEOTIDE SEQUENCE [LARGE SCALE GENOMIC DNA]</scope>
    <source>
        <strain evidence="3">JCM 16961</strain>
    </source>
</reference>
<evidence type="ECO:0000259" key="1">
    <source>
        <dbReference type="SMART" id="SM00955"/>
    </source>
</evidence>
<dbReference type="Proteomes" id="UP001501536">
    <property type="component" value="Unassembled WGS sequence"/>
</dbReference>
<evidence type="ECO:0000313" key="2">
    <source>
        <dbReference type="EMBL" id="GAA3697009.1"/>
    </source>
</evidence>
<dbReference type="PANTHER" id="PTHR23355:SF9">
    <property type="entry name" value="DIS3-LIKE EXONUCLEASE 2"/>
    <property type="match status" value="1"/>
</dbReference>
<dbReference type="PANTHER" id="PTHR23355">
    <property type="entry name" value="RIBONUCLEASE"/>
    <property type="match status" value="1"/>
</dbReference>
<organism evidence="2 3">
    <name type="scientific">Zhihengliuella alba</name>
    <dbReference type="NCBI Taxonomy" id="547018"/>
    <lineage>
        <taxon>Bacteria</taxon>
        <taxon>Bacillati</taxon>
        <taxon>Actinomycetota</taxon>
        <taxon>Actinomycetes</taxon>
        <taxon>Micrococcales</taxon>
        <taxon>Micrococcaceae</taxon>
        <taxon>Zhihengliuella</taxon>
    </lineage>
</organism>
<dbReference type="SMART" id="SM00955">
    <property type="entry name" value="RNB"/>
    <property type="match status" value="1"/>
</dbReference>
<dbReference type="InterPro" id="IPR012340">
    <property type="entry name" value="NA-bd_OB-fold"/>
</dbReference>
<sequence length="487" mass="52324">MAVITQQVGLSARALQSSLADALADIVSGLEPPAEFPADALAEAERAAADVVLPDLDLTDVEFVTIDPPTSTDLDQAVHIERDGDGFTVRYAIADVPSFVQPGGALDRATRERGQTVYLPHRRVGLHPEVVAEDAGSLLPDRGRGAYVWTFGLDASGAVVRTGLERATVRSRAKLSYEGVQSALDAGETDLPGGGTLPLLREVGTLRGALERERGGASLNLPEQEVELDESGRYELVQRGGLPVEDWNAQISLMTGMEAARIMLEGRIGVLRTMPGPDERRVAEFRRQAEALGHPWPEGQPYGEFLASLDTSDPEALALMHAATILFRGADYTAFDGEVPDDVEQAAIAAPYAHTTAPLRRLVDRFVLQTCWHLVHGEPVPGPVREALPELPELMRASTRRASAAEREAIDAVEAALLAERIGDEFDAVVIDEDGTIQIVDPAIMGRAEGEAAPGDRVRVRVAEADVARRRVRFEITGARTGPGDRG</sequence>
<dbReference type="Pfam" id="PF18614">
    <property type="entry name" value="RNase_II_C_S1"/>
    <property type="match status" value="1"/>
</dbReference>
<dbReference type="EMBL" id="BAABCJ010000001">
    <property type="protein sequence ID" value="GAA3697009.1"/>
    <property type="molecule type" value="Genomic_DNA"/>
</dbReference>
<feature type="domain" description="RNB" evidence="1">
    <location>
        <begin position="55"/>
        <end position="377"/>
    </location>
</feature>
<evidence type="ECO:0000313" key="3">
    <source>
        <dbReference type="Proteomes" id="UP001501536"/>
    </source>
</evidence>
<dbReference type="Pfam" id="PF00773">
    <property type="entry name" value="RNB"/>
    <property type="match status" value="1"/>
</dbReference>
<keyword evidence="3" id="KW-1185">Reference proteome</keyword>
<dbReference type="InterPro" id="IPR001900">
    <property type="entry name" value="RNase_II/R"/>
</dbReference>
<gene>
    <name evidence="2" type="ORF">GCM10022377_07380</name>
</gene>
<accession>A0ABP7CVA8</accession>
<name>A0ABP7CVA8_9MICC</name>
<dbReference type="InterPro" id="IPR040596">
    <property type="entry name" value="RNase_II_C_S1"/>
</dbReference>
<proteinExistence type="predicted"/>
<comment type="caution">
    <text evidence="2">The sequence shown here is derived from an EMBL/GenBank/DDBJ whole genome shotgun (WGS) entry which is preliminary data.</text>
</comment>
<protein>
    <submittedName>
        <fullName evidence="2">RNB domain-containing ribonuclease</fullName>
    </submittedName>
</protein>
<dbReference type="SUPFAM" id="SSF50249">
    <property type="entry name" value="Nucleic acid-binding proteins"/>
    <property type="match status" value="1"/>
</dbReference>
<dbReference type="InterPro" id="IPR050180">
    <property type="entry name" value="RNR_Ribonuclease"/>
</dbReference>